<dbReference type="AlphaFoldDB" id="N6T6N8"/>
<dbReference type="OrthoDB" id="2423195at2759"/>
<organism evidence="4">
    <name type="scientific">Dendroctonus ponderosae</name>
    <name type="common">Mountain pine beetle</name>
    <dbReference type="NCBI Taxonomy" id="77166"/>
    <lineage>
        <taxon>Eukaryota</taxon>
        <taxon>Metazoa</taxon>
        <taxon>Ecdysozoa</taxon>
        <taxon>Arthropoda</taxon>
        <taxon>Hexapoda</taxon>
        <taxon>Insecta</taxon>
        <taxon>Pterygota</taxon>
        <taxon>Neoptera</taxon>
        <taxon>Endopterygota</taxon>
        <taxon>Coleoptera</taxon>
        <taxon>Polyphaga</taxon>
        <taxon>Cucujiformia</taxon>
        <taxon>Curculionidae</taxon>
        <taxon>Scolytinae</taxon>
        <taxon>Dendroctonus</taxon>
    </lineage>
</organism>
<dbReference type="Pfam" id="PF13086">
    <property type="entry name" value="AAA_11"/>
    <property type="match status" value="1"/>
</dbReference>
<dbReference type="InterPro" id="IPR027417">
    <property type="entry name" value="P-loop_NTPase"/>
</dbReference>
<dbReference type="InterPro" id="IPR041677">
    <property type="entry name" value="DNA2/NAM7_AAA_11"/>
</dbReference>
<feature type="non-terminal residue" evidence="4">
    <location>
        <position position="1"/>
    </location>
</feature>
<feature type="compositionally biased region" description="Basic and acidic residues" evidence="1">
    <location>
        <begin position="60"/>
        <end position="79"/>
    </location>
</feature>
<dbReference type="Pfam" id="PF25396">
    <property type="entry name" value="ZNFX1"/>
    <property type="match status" value="1"/>
</dbReference>
<feature type="domain" description="DNA2/NAM7 helicase helicase" evidence="2">
    <location>
        <begin position="512"/>
        <end position="661"/>
    </location>
</feature>
<gene>
    <name evidence="4" type="ORF">YQE_07541</name>
</gene>
<dbReference type="InterPro" id="IPR045055">
    <property type="entry name" value="DNA2/NAM7-like"/>
</dbReference>
<evidence type="ECO:0000256" key="1">
    <source>
        <dbReference type="SAM" id="MobiDB-lite"/>
    </source>
</evidence>
<dbReference type="Gene3D" id="3.40.50.300">
    <property type="entry name" value="P-loop containing nucleotide triphosphate hydrolases"/>
    <property type="match status" value="2"/>
</dbReference>
<dbReference type="InterPro" id="IPR057373">
    <property type="entry name" value="ZNFX1"/>
</dbReference>
<dbReference type="GO" id="GO:0031380">
    <property type="term" value="C:nuclear RNA-directed RNA polymerase complex"/>
    <property type="evidence" value="ECO:0007669"/>
    <property type="project" value="TreeGrafter"/>
</dbReference>
<dbReference type="GO" id="GO:0031048">
    <property type="term" value="P:regulatory ncRNA-mediated heterochromatin formation"/>
    <property type="evidence" value="ECO:0007669"/>
    <property type="project" value="TreeGrafter"/>
</dbReference>
<dbReference type="SUPFAM" id="SSF52540">
    <property type="entry name" value="P-loop containing nucleoside triphosphate hydrolases"/>
    <property type="match status" value="1"/>
</dbReference>
<sequence length="766" mass="89453">MELSGFRQALQLKSKYSATMERFIPASQPHRIRMELTNGNNSNHFYNRRQGHAPNVPNEQRNHCEQENNEPRPKKSKEKYRPERVMGFQFVKNLLDNEDLQQVILTVSNSRNGFQALLENKNITNDTLVLLVKLLWLISECPFHQSKIAIYSLVLKSPFIDHVKLYIGDIFNQTLCDKKRNTYFWNNPDDFWKHLICFAKIVQELIPTGHCGIIQGLLKQMTVFFPLIESTHSISITRKIKDQTENLLTVVEKTIEDMAAQKKIVPPEHLDQAMAEPPDDFRQIEIVPCAQEILSEVSPFLRPNIVDRPFSDINQYLDIQFRLLREDFVAPLRRGINTFLRNESKPRNEWTKLEFVKIYRPVRFLHVEAVNDYYCYSLKFDFGHKKRVLSYEHSKLFMFGSLVCLTRDNFQHFMFGTIVKRDPELLQQGLLVVGFSQDVQIDFDSDYLLMESKIYFEPYNHVLRALKQMRVDTFPMEKYIIKLELDFHPPQYLRRAGPEFDPFEIPARPFHNFNESQLNAYKAALTNEFAIIQGPPGTGKTYLGLKVIHTLLRNNHVWYNKTPILVICYTNHALDQFLEGLKVIHTLLRNNHVWYNKTPILVICYTNHALDQFLEGILSENIDIVRVGGQSKNENLEPFNLSTLKRREGCSAALLQKKWEIRNHVDQQNALMDVLRLIDENESILNFGLFHNYIANYSYTWFSRASKAQKIEWLLQGKNGHGRRLGFESGQDNMKNSHAAENIPADLFEGETEPNLGMLDDFVSYV</sequence>
<dbReference type="HOGENOM" id="CLU_001066_4_0_1"/>
<evidence type="ECO:0000259" key="2">
    <source>
        <dbReference type="Pfam" id="PF13086"/>
    </source>
</evidence>
<dbReference type="OMA" id="NNHVWYN"/>
<name>N6T6N8_DENPD</name>
<dbReference type="PANTHER" id="PTHR10887:SF341">
    <property type="entry name" value="NFX1-TYPE ZINC FINGER-CONTAINING PROTEIN 1"/>
    <property type="match status" value="1"/>
</dbReference>
<feature type="domain" description="ZNFX1" evidence="3">
    <location>
        <begin position="354"/>
        <end position="453"/>
    </location>
</feature>
<dbReference type="EMBL" id="KB740996">
    <property type="protein sequence ID" value="ENN75899.1"/>
    <property type="molecule type" value="Genomic_DNA"/>
</dbReference>
<proteinExistence type="predicted"/>
<feature type="region of interest" description="Disordered" evidence="1">
    <location>
        <begin position="37"/>
        <end position="79"/>
    </location>
</feature>
<evidence type="ECO:0000259" key="3">
    <source>
        <dbReference type="Pfam" id="PF25396"/>
    </source>
</evidence>
<dbReference type="PANTHER" id="PTHR10887">
    <property type="entry name" value="DNA2/NAM7 HELICASE FAMILY"/>
    <property type="match status" value="1"/>
</dbReference>
<evidence type="ECO:0000313" key="4">
    <source>
        <dbReference type="EMBL" id="ENN75899.1"/>
    </source>
</evidence>
<reference evidence="4" key="1">
    <citation type="journal article" date="2013" name="Genome Biol.">
        <title>Draft genome of the mountain pine beetle, Dendroctonus ponderosae Hopkins, a major forest pest.</title>
        <authorList>
            <person name="Keeling C.I."/>
            <person name="Yuen M.M."/>
            <person name="Liao N.Y."/>
            <person name="Docking T.R."/>
            <person name="Chan S.K."/>
            <person name="Taylor G.A."/>
            <person name="Palmquist D.L."/>
            <person name="Jackman S.D."/>
            <person name="Nguyen A."/>
            <person name="Li M."/>
            <person name="Henderson H."/>
            <person name="Janes J.K."/>
            <person name="Zhao Y."/>
            <person name="Pandoh P."/>
            <person name="Moore R."/>
            <person name="Sperling F.A."/>
            <person name="Huber D.P."/>
            <person name="Birol I."/>
            <person name="Jones S.J."/>
            <person name="Bohlmann J."/>
        </authorList>
    </citation>
    <scope>NUCLEOTIDE SEQUENCE</scope>
</reference>
<dbReference type="GO" id="GO:0004386">
    <property type="term" value="F:helicase activity"/>
    <property type="evidence" value="ECO:0007669"/>
    <property type="project" value="InterPro"/>
</dbReference>
<accession>N6T6N8</accession>
<protein>
    <submittedName>
        <fullName evidence="4">Uncharacterized protein</fullName>
    </submittedName>
</protein>